<dbReference type="AlphaFoldDB" id="A0A3Q3IEX5"/>
<protein>
    <submittedName>
        <fullName evidence="2">Uncharacterized protein</fullName>
    </submittedName>
</protein>
<feature type="compositionally biased region" description="Polar residues" evidence="1">
    <location>
        <begin position="103"/>
        <end position="114"/>
    </location>
</feature>
<name>A0A3Q3IEX5_MONAL</name>
<proteinExistence type="predicted"/>
<accession>A0A3Q3IEX5</accession>
<sequence>MEQRRLLLAVPEITLTLQPFKFAEGRGGVLVEAVGNGLGLLRLVDQYSMTPKHYCHVLDLMPVNPGQDLGAARISGAVGDSVQGVKAASQDRSAAEKRGWSGRSAQSPGSWVYS</sequence>
<reference evidence="2" key="1">
    <citation type="submission" date="2025-08" db="UniProtKB">
        <authorList>
            <consortium name="Ensembl"/>
        </authorList>
    </citation>
    <scope>IDENTIFICATION</scope>
</reference>
<dbReference type="Proteomes" id="UP000261600">
    <property type="component" value="Unplaced"/>
</dbReference>
<evidence type="ECO:0000313" key="3">
    <source>
        <dbReference type="Proteomes" id="UP000261600"/>
    </source>
</evidence>
<evidence type="ECO:0000256" key="1">
    <source>
        <dbReference type="SAM" id="MobiDB-lite"/>
    </source>
</evidence>
<feature type="region of interest" description="Disordered" evidence="1">
    <location>
        <begin position="85"/>
        <end position="114"/>
    </location>
</feature>
<organism evidence="2 3">
    <name type="scientific">Monopterus albus</name>
    <name type="common">Swamp eel</name>
    <dbReference type="NCBI Taxonomy" id="43700"/>
    <lineage>
        <taxon>Eukaryota</taxon>
        <taxon>Metazoa</taxon>
        <taxon>Chordata</taxon>
        <taxon>Craniata</taxon>
        <taxon>Vertebrata</taxon>
        <taxon>Euteleostomi</taxon>
        <taxon>Actinopterygii</taxon>
        <taxon>Neopterygii</taxon>
        <taxon>Teleostei</taxon>
        <taxon>Neoteleostei</taxon>
        <taxon>Acanthomorphata</taxon>
        <taxon>Anabantaria</taxon>
        <taxon>Synbranchiformes</taxon>
        <taxon>Synbranchidae</taxon>
        <taxon>Monopterus</taxon>
    </lineage>
</organism>
<reference evidence="2" key="2">
    <citation type="submission" date="2025-09" db="UniProtKB">
        <authorList>
            <consortium name="Ensembl"/>
        </authorList>
    </citation>
    <scope>IDENTIFICATION</scope>
</reference>
<keyword evidence="3" id="KW-1185">Reference proteome</keyword>
<evidence type="ECO:0000313" key="2">
    <source>
        <dbReference type="Ensembl" id="ENSMALP00000002757.1"/>
    </source>
</evidence>
<dbReference type="Ensembl" id="ENSMALT00000002836.1">
    <property type="protein sequence ID" value="ENSMALP00000002757.1"/>
    <property type="gene ID" value="ENSMALG00000002060.1"/>
</dbReference>